<dbReference type="Proteomes" id="UP000800981">
    <property type="component" value="Unassembled WGS sequence"/>
</dbReference>
<evidence type="ECO:0000259" key="1">
    <source>
        <dbReference type="PROSITE" id="PS50883"/>
    </source>
</evidence>
<proteinExistence type="predicted"/>
<feature type="non-terminal residue" evidence="2">
    <location>
        <position position="1"/>
    </location>
</feature>
<dbReference type="Gene3D" id="3.20.20.450">
    <property type="entry name" value="EAL domain"/>
    <property type="match status" value="1"/>
</dbReference>
<dbReference type="RefSeq" id="WP_166284701.1">
    <property type="nucleotide sequence ID" value="NZ_JAANNP010000116.1"/>
</dbReference>
<evidence type="ECO:0000313" key="2">
    <source>
        <dbReference type="EMBL" id="NHC16245.1"/>
    </source>
</evidence>
<sequence>ADRSFVAALAREEPGGEIVSAVIGLAQGLRLSTVAEGVERTEQVDALLRLGCDRAQGYLFSPAVPADQLPAFLGRPLW</sequence>
<dbReference type="EMBL" id="JAANNP010000116">
    <property type="protein sequence ID" value="NHC16245.1"/>
    <property type="molecule type" value="Genomic_DNA"/>
</dbReference>
<name>A0ABX0H2R6_9ACTN</name>
<protein>
    <submittedName>
        <fullName evidence="2">EAL domain-containing protein</fullName>
    </submittedName>
</protein>
<dbReference type="InterPro" id="IPR050706">
    <property type="entry name" value="Cyclic-di-GMP_PDE-like"/>
</dbReference>
<accession>A0ABX0H2R6</accession>
<gene>
    <name evidence="2" type="ORF">G9H71_20880</name>
</gene>
<dbReference type="PANTHER" id="PTHR33121">
    <property type="entry name" value="CYCLIC DI-GMP PHOSPHODIESTERASE PDEF"/>
    <property type="match status" value="1"/>
</dbReference>
<organism evidence="2 3">
    <name type="scientific">Motilibacter deserti</name>
    <dbReference type="NCBI Taxonomy" id="2714956"/>
    <lineage>
        <taxon>Bacteria</taxon>
        <taxon>Bacillati</taxon>
        <taxon>Actinomycetota</taxon>
        <taxon>Actinomycetes</taxon>
        <taxon>Motilibacterales</taxon>
        <taxon>Motilibacteraceae</taxon>
        <taxon>Motilibacter</taxon>
    </lineage>
</organism>
<dbReference type="SUPFAM" id="SSF141868">
    <property type="entry name" value="EAL domain-like"/>
    <property type="match status" value="1"/>
</dbReference>
<dbReference type="PROSITE" id="PS50883">
    <property type="entry name" value="EAL"/>
    <property type="match status" value="1"/>
</dbReference>
<dbReference type="Pfam" id="PF00563">
    <property type="entry name" value="EAL"/>
    <property type="match status" value="1"/>
</dbReference>
<evidence type="ECO:0000313" key="3">
    <source>
        <dbReference type="Proteomes" id="UP000800981"/>
    </source>
</evidence>
<dbReference type="InterPro" id="IPR035919">
    <property type="entry name" value="EAL_sf"/>
</dbReference>
<dbReference type="PANTHER" id="PTHR33121:SF70">
    <property type="entry name" value="SIGNALING PROTEIN YKOW"/>
    <property type="match status" value="1"/>
</dbReference>
<comment type="caution">
    <text evidence="2">The sequence shown here is derived from an EMBL/GenBank/DDBJ whole genome shotgun (WGS) entry which is preliminary data.</text>
</comment>
<keyword evidence="3" id="KW-1185">Reference proteome</keyword>
<feature type="domain" description="EAL" evidence="1">
    <location>
        <begin position="1"/>
        <end position="77"/>
    </location>
</feature>
<reference evidence="2 3" key="1">
    <citation type="submission" date="2020-03" db="EMBL/GenBank/DDBJ databases">
        <title>Two novel Motilibacter sp.</title>
        <authorList>
            <person name="Liu S."/>
        </authorList>
    </citation>
    <scope>NUCLEOTIDE SEQUENCE [LARGE SCALE GENOMIC DNA]</scope>
    <source>
        <strain evidence="2 3">E257</strain>
    </source>
</reference>
<dbReference type="InterPro" id="IPR001633">
    <property type="entry name" value="EAL_dom"/>
</dbReference>